<dbReference type="EMBL" id="FPBZ01000002">
    <property type="protein sequence ID" value="SFU39145.1"/>
    <property type="molecule type" value="Genomic_DNA"/>
</dbReference>
<sequence length="75" mass="8824">MSDMTSTEENSSDDWVCPLTGQRFSAAQMKEWDEQRERVRQQVVAEFSSSPLYQARAEKDPEYWNTFSVGRVHLY</sequence>
<evidence type="ECO:0000313" key="2">
    <source>
        <dbReference type="Proteomes" id="UP000182649"/>
    </source>
</evidence>
<gene>
    <name evidence="1" type="ORF">SAMN05216417_102174</name>
</gene>
<name>A0A1I7FSJ4_9PROT</name>
<proteinExistence type="predicted"/>
<reference evidence="2" key="1">
    <citation type="submission" date="2016-10" db="EMBL/GenBank/DDBJ databases">
        <authorList>
            <person name="Varghese N."/>
            <person name="Submissions S."/>
        </authorList>
    </citation>
    <scope>NUCLEOTIDE SEQUENCE [LARGE SCALE GENOMIC DNA]</scope>
    <source>
        <strain evidence="2">Nl14</strain>
    </source>
</reference>
<dbReference type="AlphaFoldDB" id="A0A1I7FSJ4"/>
<accession>A0A1I7FSJ4</accession>
<evidence type="ECO:0000313" key="1">
    <source>
        <dbReference type="EMBL" id="SFU39145.1"/>
    </source>
</evidence>
<organism evidence="1 2">
    <name type="scientific">Nitrosospira multiformis</name>
    <dbReference type="NCBI Taxonomy" id="1231"/>
    <lineage>
        <taxon>Bacteria</taxon>
        <taxon>Pseudomonadati</taxon>
        <taxon>Pseudomonadota</taxon>
        <taxon>Betaproteobacteria</taxon>
        <taxon>Nitrosomonadales</taxon>
        <taxon>Nitrosomonadaceae</taxon>
        <taxon>Nitrosospira</taxon>
    </lineage>
</organism>
<protein>
    <submittedName>
        <fullName evidence="1">Uncharacterized protein</fullName>
    </submittedName>
</protein>
<dbReference type="Proteomes" id="UP000182649">
    <property type="component" value="Unassembled WGS sequence"/>
</dbReference>